<evidence type="ECO:0008006" key="4">
    <source>
        <dbReference type="Google" id="ProtNLM"/>
    </source>
</evidence>
<protein>
    <recommendedName>
        <fullName evidence="4">Secreted protein</fullName>
    </recommendedName>
</protein>
<organism evidence="2 3">
    <name type="scientific">Elysia marginata</name>
    <dbReference type="NCBI Taxonomy" id="1093978"/>
    <lineage>
        <taxon>Eukaryota</taxon>
        <taxon>Metazoa</taxon>
        <taxon>Spiralia</taxon>
        <taxon>Lophotrochozoa</taxon>
        <taxon>Mollusca</taxon>
        <taxon>Gastropoda</taxon>
        <taxon>Heterobranchia</taxon>
        <taxon>Euthyneura</taxon>
        <taxon>Panpulmonata</taxon>
        <taxon>Sacoglossa</taxon>
        <taxon>Placobranchoidea</taxon>
        <taxon>Plakobranchidae</taxon>
        <taxon>Elysia</taxon>
    </lineage>
</organism>
<name>A0AAV4H710_9GAST</name>
<reference evidence="2 3" key="1">
    <citation type="journal article" date="2021" name="Elife">
        <title>Chloroplast acquisition without the gene transfer in kleptoplastic sea slugs, Plakobranchus ocellatus.</title>
        <authorList>
            <person name="Maeda T."/>
            <person name="Takahashi S."/>
            <person name="Yoshida T."/>
            <person name="Shimamura S."/>
            <person name="Takaki Y."/>
            <person name="Nagai Y."/>
            <person name="Toyoda A."/>
            <person name="Suzuki Y."/>
            <person name="Arimoto A."/>
            <person name="Ishii H."/>
            <person name="Satoh N."/>
            <person name="Nishiyama T."/>
            <person name="Hasebe M."/>
            <person name="Maruyama T."/>
            <person name="Minagawa J."/>
            <person name="Obokata J."/>
            <person name="Shigenobu S."/>
        </authorList>
    </citation>
    <scope>NUCLEOTIDE SEQUENCE [LARGE SCALE GENOMIC DNA]</scope>
</reference>
<keyword evidence="1" id="KW-0732">Signal</keyword>
<evidence type="ECO:0000313" key="3">
    <source>
        <dbReference type="Proteomes" id="UP000762676"/>
    </source>
</evidence>
<gene>
    <name evidence="2" type="ORF">ElyMa_006223500</name>
</gene>
<dbReference type="Proteomes" id="UP000762676">
    <property type="component" value="Unassembled WGS sequence"/>
</dbReference>
<feature type="chain" id="PRO_5043528585" description="Secreted protein" evidence="1">
    <location>
        <begin position="23"/>
        <end position="94"/>
    </location>
</feature>
<sequence length="94" mass="11073">MMMMMMIMMMLMTMMMMMTTTMMVINDDDDDDDDADYDDDADNTIIIKAFKTNVNEYRFAKISKLQMAQNSAARLVCNKRKKDHVPIFWMRCTG</sequence>
<proteinExistence type="predicted"/>
<evidence type="ECO:0000313" key="2">
    <source>
        <dbReference type="EMBL" id="GFR93354.1"/>
    </source>
</evidence>
<comment type="caution">
    <text evidence="2">The sequence shown here is derived from an EMBL/GenBank/DDBJ whole genome shotgun (WGS) entry which is preliminary data.</text>
</comment>
<dbReference type="AlphaFoldDB" id="A0AAV4H710"/>
<feature type="signal peptide" evidence="1">
    <location>
        <begin position="1"/>
        <end position="22"/>
    </location>
</feature>
<evidence type="ECO:0000256" key="1">
    <source>
        <dbReference type="SAM" id="SignalP"/>
    </source>
</evidence>
<accession>A0AAV4H710</accession>
<keyword evidence="3" id="KW-1185">Reference proteome</keyword>
<dbReference type="EMBL" id="BMAT01012499">
    <property type="protein sequence ID" value="GFR93354.1"/>
    <property type="molecule type" value="Genomic_DNA"/>
</dbReference>